<evidence type="ECO:0000313" key="1">
    <source>
        <dbReference type="EMBL" id="TYS88259.1"/>
    </source>
</evidence>
<dbReference type="SUPFAM" id="SSF51126">
    <property type="entry name" value="Pectin lyase-like"/>
    <property type="match status" value="1"/>
</dbReference>
<sequence length="320" mass="34963">MKRQYIYIVTIVLLAATVVLLVGSLSRETIEEPGSVLRVESFGAGGNDQQDDSSAIQAAIDYSYENEHLPVQLLGKTYILKRGLRLKEGVMLKMGVATKLLVEGNFNVLEVEGKTSITNGTIEITTPEFRGTAIYVSGKEQVWTTNRINIENVTLYNSSGTNRGKGIFFNAESSGEFISFVNVSGVNVSGFHSAVLLEATPPEGGEDYNFINGNRFVNMTLDDCIVCIQINSGVTIPNEVSGNMFDNLQVQLTERTDKAVILSGSNNIVEGMVWDIAFMKDSQALVDLTKDSSENLLKLNLTKDRVADEGRGNRVSALEE</sequence>
<dbReference type="Gene3D" id="2.160.20.10">
    <property type="entry name" value="Single-stranded right-handed beta-helix, Pectin lyase-like"/>
    <property type="match status" value="1"/>
</dbReference>
<name>A0A5D4U2U1_9BACI</name>
<organism evidence="1 2">
    <name type="scientific">Rossellomorea aquimaris</name>
    <dbReference type="NCBI Taxonomy" id="189382"/>
    <lineage>
        <taxon>Bacteria</taxon>
        <taxon>Bacillati</taxon>
        <taxon>Bacillota</taxon>
        <taxon>Bacilli</taxon>
        <taxon>Bacillales</taxon>
        <taxon>Bacillaceae</taxon>
        <taxon>Rossellomorea</taxon>
    </lineage>
</organism>
<evidence type="ECO:0008006" key="3">
    <source>
        <dbReference type="Google" id="ProtNLM"/>
    </source>
</evidence>
<dbReference type="RefSeq" id="WP_148967551.1">
    <property type="nucleotide sequence ID" value="NZ_JBNIKW010000001.1"/>
</dbReference>
<protein>
    <recommendedName>
        <fullName evidence="3">Pectate lyase superfamily protein domain-containing protein</fullName>
    </recommendedName>
</protein>
<proteinExistence type="predicted"/>
<dbReference type="Proteomes" id="UP000324269">
    <property type="component" value="Unassembled WGS sequence"/>
</dbReference>
<dbReference type="InterPro" id="IPR011050">
    <property type="entry name" value="Pectin_lyase_fold/virulence"/>
</dbReference>
<accession>A0A5D4U2U1</accession>
<dbReference type="InterPro" id="IPR012334">
    <property type="entry name" value="Pectin_lyas_fold"/>
</dbReference>
<evidence type="ECO:0000313" key="2">
    <source>
        <dbReference type="Proteomes" id="UP000324269"/>
    </source>
</evidence>
<comment type="caution">
    <text evidence="1">The sequence shown here is derived from an EMBL/GenBank/DDBJ whole genome shotgun (WGS) entry which is preliminary data.</text>
</comment>
<dbReference type="OrthoDB" id="2784402at2"/>
<gene>
    <name evidence="1" type="ORF">FZC85_02130</name>
</gene>
<dbReference type="AlphaFoldDB" id="A0A5D4U2U1"/>
<reference evidence="1 2" key="1">
    <citation type="submission" date="2019-08" db="EMBL/GenBank/DDBJ databases">
        <title>Bacillus genomes from the desert of Cuatro Cienegas, Coahuila.</title>
        <authorList>
            <person name="Olmedo-Alvarez G."/>
        </authorList>
    </citation>
    <scope>NUCLEOTIDE SEQUENCE [LARGE SCALE GENOMIC DNA]</scope>
    <source>
        <strain evidence="1 2">CH87b_3T</strain>
    </source>
</reference>
<dbReference type="EMBL" id="VTEZ01000001">
    <property type="protein sequence ID" value="TYS88259.1"/>
    <property type="molecule type" value="Genomic_DNA"/>
</dbReference>